<keyword evidence="4" id="KW-1185">Reference proteome</keyword>
<dbReference type="Pfam" id="PF11001">
    <property type="entry name" value="AFUB_07903_YDR124W_hel"/>
    <property type="match status" value="1"/>
</dbReference>
<evidence type="ECO:0000313" key="3">
    <source>
        <dbReference type="EMBL" id="KAG9239760.1"/>
    </source>
</evidence>
<dbReference type="Proteomes" id="UP000824998">
    <property type="component" value="Unassembled WGS sequence"/>
</dbReference>
<accession>A0A9P8CAQ6</accession>
<protein>
    <recommendedName>
        <fullName evidence="2">Subtelomeric hrmA-associated cluster protein AFUB-079030/YDR124W-like helical bundle domain-containing protein</fullName>
    </recommendedName>
</protein>
<feature type="region of interest" description="Disordered" evidence="1">
    <location>
        <begin position="106"/>
        <end position="188"/>
    </location>
</feature>
<evidence type="ECO:0000259" key="2">
    <source>
        <dbReference type="Pfam" id="PF11001"/>
    </source>
</evidence>
<feature type="compositionally biased region" description="Basic and acidic residues" evidence="1">
    <location>
        <begin position="16"/>
        <end position="29"/>
    </location>
</feature>
<dbReference type="PANTHER" id="PTHR36102:SF1">
    <property type="entry name" value="YDR124W-LIKE HELICAL BUNDLE DOMAIN-CONTAINING PROTEIN"/>
    <property type="match status" value="1"/>
</dbReference>
<reference evidence="3" key="1">
    <citation type="journal article" date="2021" name="IMA Fungus">
        <title>Genomic characterization of three marine fungi, including Emericellopsis atlantica sp. nov. with signatures of a generalist lifestyle and marine biomass degradation.</title>
        <authorList>
            <person name="Hagestad O.C."/>
            <person name="Hou L."/>
            <person name="Andersen J.H."/>
            <person name="Hansen E.H."/>
            <person name="Altermark B."/>
            <person name="Li C."/>
            <person name="Kuhnert E."/>
            <person name="Cox R.J."/>
            <person name="Crous P.W."/>
            <person name="Spatafora J.W."/>
            <person name="Lail K."/>
            <person name="Amirebrahimi M."/>
            <person name="Lipzen A."/>
            <person name="Pangilinan J."/>
            <person name="Andreopoulos W."/>
            <person name="Hayes R.D."/>
            <person name="Ng V."/>
            <person name="Grigoriev I.V."/>
            <person name="Jackson S.A."/>
            <person name="Sutton T.D.S."/>
            <person name="Dobson A.D.W."/>
            <person name="Rama T."/>
        </authorList>
    </citation>
    <scope>NUCLEOTIDE SEQUENCE</scope>
    <source>
        <strain evidence="3">TRa018bII</strain>
    </source>
</reference>
<gene>
    <name evidence="3" type="ORF">BJ875DRAFT_479181</name>
</gene>
<feature type="compositionally biased region" description="Polar residues" evidence="1">
    <location>
        <begin position="384"/>
        <end position="397"/>
    </location>
</feature>
<dbReference type="PANTHER" id="PTHR36102">
    <property type="entry name" value="CHROMOSOME 10, WHOLE GENOME SHOTGUN SEQUENCE"/>
    <property type="match status" value="1"/>
</dbReference>
<evidence type="ECO:0000313" key="4">
    <source>
        <dbReference type="Proteomes" id="UP000824998"/>
    </source>
</evidence>
<feature type="region of interest" description="Disordered" evidence="1">
    <location>
        <begin position="365"/>
        <end position="397"/>
    </location>
</feature>
<dbReference type="OrthoDB" id="5338458at2759"/>
<dbReference type="AlphaFoldDB" id="A0A9P8CAQ6"/>
<feature type="compositionally biased region" description="Polar residues" evidence="1">
    <location>
        <begin position="567"/>
        <end position="577"/>
    </location>
</feature>
<dbReference type="InterPro" id="IPR047092">
    <property type="entry name" value="AFUB_07903/YDR124W-like_hel"/>
</dbReference>
<name>A0A9P8CAQ6_9HELO</name>
<feature type="region of interest" description="Disordered" evidence="1">
    <location>
        <begin position="1"/>
        <end position="34"/>
    </location>
</feature>
<dbReference type="InterPro" id="IPR021264">
    <property type="entry name" value="AFUB_079030/YDR124W-like"/>
</dbReference>
<sequence>MVQNRAGPPWSQGELHPSRDGLPRNERPLMETPQRIDFGSISSKPALRIDVALKQFAHIPVAEFVLVARLDTGEERHFTSASLQPYRHKLLSERFMRNFTRYSRRVAARKKSSPAYGQDQTDSDFDPKSANEYRNPNAYGGGDSSSEATFPPCHRRHSRSEDSSGGRGRPGFKRKRSHFSNNDIQSPVPTQEFKILQIGNTEEVSEFYQVRFKDMQQSACKVMGKAFVKLVEPKKQTHHPYTKGDSCKPSWWPETSGEDCVRHKEPDHLLKPERIRLLVHILRMVVKPQEDQHSTVRKLGLTVQKLEEVTMEAMSNWFSDKEHTENALKKPYLREVFKVAKAEARFKNGEIDADTEIPIMNGERTALDSDMEDDCQREEDNEQAAETSHNPATPEPVTTTMFSQRQFEPNQPTSHARPLPTLIQTTTQQHIDNISPYTDSSYQSMGRFPPQSPMNGGFRRGSYAAPGFSPQQQTMYPGPWPGGMSNNLPNNLIGGGQIITAFTTSPPHSMISPAPFQQPAPQVSPQNMLPPLATPSYMVQQRYDSGHAPGPLRASSLHHTHGGFTDFNIQESPQYARNESDIKCEQHYRSS</sequence>
<feature type="compositionally biased region" description="Basic and acidic residues" evidence="1">
    <location>
        <begin position="578"/>
        <end position="591"/>
    </location>
</feature>
<feature type="region of interest" description="Disordered" evidence="1">
    <location>
        <begin position="554"/>
        <end position="591"/>
    </location>
</feature>
<comment type="caution">
    <text evidence="3">The sequence shown here is derived from an EMBL/GenBank/DDBJ whole genome shotgun (WGS) entry which is preliminary data.</text>
</comment>
<dbReference type="EMBL" id="MU251356">
    <property type="protein sequence ID" value="KAG9239760.1"/>
    <property type="molecule type" value="Genomic_DNA"/>
</dbReference>
<feature type="compositionally biased region" description="Acidic residues" evidence="1">
    <location>
        <begin position="369"/>
        <end position="383"/>
    </location>
</feature>
<evidence type="ECO:0000256" key="1">
    <source>
        <dbReference type="SAM" id="MobiDB-lite"/>
    </source>
</evidence>
<feature type="domain" description="Subtelomeric hrmA-associated cluster protein AFUB-079030/YDR124W-like helical bundle" evidence="2">
    <location>
        <begin position="197"/>
        <end position="341"/>
    </location>
</feature>
<organism evidence="3 4">
    <name type="scientific">Amylocarpus encephaloides</name>
    <dbReference type="NCBI Taxonomy" id="45428"/>
    <lineage>
        <taxon>Eukaryota</taxon>
        <taxon>Fungi</taxon>
        <taxon>Dikarya</taxon>
        <taxon>Ascomycota</taxon>
        <taxon>Pezizomycotina</taxon>
        <taxon>Leotiomycetes</taxon>
        <taxon>Helotiales</taxon>
        <taxon>Helotiales incertae sedis</taxon>
        <taxon>Amylocarpus</taxon>
    </lineage>
</organism>
<proteinExistence type="predicted"/>
<feature type="compositionally biased region" description="Polar residues" evidence="1">
    <location>
        <begin position="179"/>
        <end position="188"/>
    </location>
</feature>